<dbReference type="Pfam" id="PF00190">
    <property type="entry name" value="Cupin_1"/>
    <property type="match status" value="2"/>
</dbReference>
<evidence type="ECO:0000313" key="4">
    <source>
        <dbReference type="Proteomes" id="UP000652761"/>
    </source>
</evidence>
<dbReference type="AlphaFoldDB" id="A0A843UZS7"/>
<dbReference type="SMART" id="SM00835">
    <property type="entry name" value="Cupin_1"/>
    <property type="match status" value="2"/>
</dbReference>
<organism evidence="3 4">
    <name type="scientific">Colocasia esculenta</name>
    <name type="common">Wild taro</name>
    <name type="synonym">Arum esculentum</name>
    <dbReference type="NCBI Taxonomy" id="4460"/>
    <lineage>
        <taxon>Eukaryota</taxon>
        <taxon>Viridiplantae</taxon>
        <taxon>Streptophyta</taxon>
        <taxon>Embryophyta</taxon>
        <taxon>Tracheophyta</taxon>
        <taxon>Spermatophyta</taxon>
        <taxon>Magnoliopsida</taxon>
        <taxon>Liliopsida</taxon>
        <taxon>Araceae</taxon>
        <taxon>Aroideae</taxon>
        <taxon>Colocasieae</taxon>
        <taxon>Colocasia</taxon>
    </lineage>
</organism>
<dbReference type="InterPro" id="IPR014710">
    <property type="entry name" value="RmlC-like_jellyroll"/>
</dbReference>
<dbReference type="Proteomes" id="UP000652761">
    <property type="component" value="Unassembled WGS sequence"/>
</dbReference>
<dbReference type="PANTHER" id="PTHR31189:SF2">
    <property type="entry name" value="RMLC-LIKE CUPINS SUPERFAMILY PROTEIN"/>
    <property type="match status" value="1"/>
</dbReference>
<dbReference type="CDD" id="cd02244">
    <property type="entry name" value="cupin_7S_vicilin-like_N"/>
    <property type="match status" value="1"/>
</dbReference>
<evidence type="ECO:0000256" key="1">
    <source>
        <dbReference type="SAM" id="MobiDB-lite"/>
    </source>
</evidence>
<reference evidence="3" key="1">
    <citation type="submission" date="2017-07" db="EMBL/GenBank/DDBJ databases">
        <title>Taro Niue Genome Assembly and Annotation.</title>
        <authorList>
            <person name="Atibalentja N."/>
            <person name="Keating K."/>
            <person name="Fields C.J."/>
        </authorList>
    </citation>
    <scope>NUCLEOTIDE SEQUENCE</scope>
    <source>
        <strain evidence="3">Niue_2</strain>
        <tissue evidence="3">Leaf</tissue>
    </source>
</reference>
<feature type="domain" description="Cupin type-1" evidence="2">
    <location>
        <begin position="120"/>
        <end position="281"/>
    </location>
</feature>
<name>A0A843UZS7_COLES</name>
<dbReference type="CDD" id="cd02245">
    <property type="entry name" value="cupin_7S_vicilin-like_C"/>
    <property type="match status" value="1"/>
</dbReference>
<evidence type="ECO:0000259" key="2">
    <source>
        <dbReference type="SMART" id="SM00835"/>
    </source>
</evidence>
<dbReference type="SUPFAM" id="SSF51182">
    <property type="entry name" value="RmlC-like cupins"/>
    <property type="match status" value="1"/>
</dbReference>
<dbReference type="Gene3D" id="2.60.120.10">
    <property type="entry name" value="Jelly Rolls"/>
    <property type="match status" value="2"/>
</dbReference>
<gene>
    <name evidence="3" type="ORF">Taro_019627</name>
</gene>
<accession>A0A843UZS7</accession>
<proteinExistence type="predicted"/>
<dbReference type="EMBL" id="NMUH01000952">
    <property type="protein sequence ID" value="MQL87100.1"/>
    <property type="molecule type" value="Genomic_DNA"/>
</dbReference>
<feature type="compositionally biased region" description="Basic and acidic residues" evidence="1">
    <location>
        <begin position="51"/>
        <end position="60"/>
    </location>
</feature>
<sequence>MAAIPSSDHPSLSSAYLDPVRLQPLRRSGANPWQEEEGGSIGKGVRGGEGPGKKRPEQGKEGPYVGATMGDRWGTLLLVLLVAASWAVAGAARHVSRDEADVTEELRRRHANGSGRRGLFLLDKSKQVVKTEAGEVRVVKGFGWRGWPAPMHVGFISMEPNSLFIPQYMDASLILFVKRGESRVGWIHDDKLVERQLKVGDIYRIPAGSTFYIANTGKRQKLQFICSIDTSESLGDSMFQASGLLWISFFIGGGLNPTSVLSGFVMETLSTAFNVSSDVLSSMMKQSRGPIVYTKGDAGEQAKKLASLLQSKQETGQTEEAEVKKTWSWRKLLDLIMWADDEEDGDDRRNEEPVAAPEPYNLYGRSADFSNDFGWSIALDEGDYAPLKHSGLGVYLVNLTAGAMMAPHLNPTAAEYGVVLRGSGRVQVVFPNGSTAMDAEVTEGDVFWVPRYFPFCQIASRKGSMQFFGFTTSARKNRPQFLVGASSILRTMMGPEMAAAFGTSEDRFRKVAEAQTQSTILPPWPRDVERRGKKGSRSGEEVPLPRRATA</sequence>
<feature type="compositionally biased region" description="Gly residues" evidence="1">
    <location>
        <begin position="39"/>
        <end position="50"/>
    </location>
</feature>
<feature type="region of interest" description="Disordered" evidence="1">
    <location>
        <begin position="27"/>
        <end position="65"/>
    </location>
</feature>
<feature type="region of interest" description="Disordered" evidence="1">
    <location>
        <begin position="512"/>
        <end position="550"/>
    </location>
</feature>
<keyword evidence="4" id="KW-1185">Reference proteome</keyword>
<comment type="caution">
    <text evidence="3">The sequence shown here is derived from an EMBL/GenBank/DDBJ whole genome shotgun (WGS) entry which is preliminary data.</text>
</comment>
<dbReference type="OrthoDB" id="2019862at2759"/>
<dbReference type="InterPro" id="IPR006045">
    <property type="entry name" value="Cupin_1"/>
</dbReference>
<evidence type="ECO:0000313" key="3">
    <source>
        <dbReference type="EMBL" id="MQL87100.1"/>
    </source>
</evidence>
<dbReference type="InterPro" id="IPR050253">
    <property type="entry name" value="Seed_Storage-Functional"/>
</dbReference>
<dbReference type="InterPro" id="IPR011051">
    <property type="entry name" value="RmlC_Cupin_sf"/>
</dbReference>
<feature type="domain" description="Cupin type-1" evidence="2">
    <location>
        <begin position="360"/>
        <end position="509"/>
    </location>
</feature>
<dbReference type="PANTHER" id="PTHR31189">
    <property type="entry name" value="OS03G0336100 PROTEIN-RELATED"/>
    <property type="match status" value="1"/>
</dbReference>
<protein>
    <recommendedName>
        <fullName evidence="2">Cupin type-1 domain-containing protein</fullName>
    </recommendedName>
</protein>